<sequence>MTYKTQPEALRLAAQLEDTEGMRLHLLPYAAAELRRLHAEVESLRTDAERYRWLRDKADSITVCDCTSDGEWIPLHPNNIDSTIDAAMKAEP</sequence>
<evidence type="ECO:0000313" key="2">
    <source>
        <dbReference type="Proteomes" id="UP000317763"/>
    </source>
</evidence>
<protein>
    <recommendedName>
        <fullName evidence="3">Ead/Ea22-like family protein</fullName>
    </recommendedName>
</protein>
<organism evidence="1 2">
    <name type="scientific">Tepidimonas taiwanensis</name>
    <dbReference type="NCBI Taxonomy" id="307486"/>
    <lineage>
        <taxon>Bacteria</taxon>
        <taxon>Pseudomonadati</taxon>
        <taxon>Pseudomonadota</taxon>
        <taxon>Betaproteobacteria</taxon>
        <taxon>Burkholderiales</taxon>
        <taxon>Tepidimonas</taxon>
    </lineage>
</organism>
<dbReference type="OrthoDB" id="7876643at2"/>
<accession>A0A554XAV8</accession>
<keyword evidence="2" id="KW-1185">Reference proteome</keyword>
<dbReference type="AlphaFoldDB" id="A0A554XAV8"/>
<evidence type="ECO:0000313" key="1">
    <source>
        <dbReference type="EMBL" id="TSE32971.1"/>
    </source>
</evidence>
<reference evidence="1 2" key="1">
    <citation type="submission" date="2019-07" db="EMBL/GenBank/DDBJ databases">
        <title>Tepidimonas taiwanensis I1-1 draft genome.</title>
        <authorList>
            <person name="Da Costa M.S."/>
            <person name="Froufe H.J.C."/>
            <person name="Egas C."/>
            <person name="Albuquerque L."/>
        </authorList>
    </citation>
    <scope>NUCLEOTIDE SEQUENCE [LARGE SCALE GENOMIC DNA]</scope>
    <source>
        <strain evidence="1 2">I1-1</strain>
    </source>
</reference>
<dbReference type="EMBL" id="VJOM01000006">
    <property type="protein sequence ID" value="TSE32971.1"/>
    <property type="molecule type" value="Genomic_DNA"/>
</dbReference>
<proteinExistence type="predicted"/>
<name>A0A554XAV8_9BURK</name>
<gene>
    <name evidence="1" type="ORF">Ttaiw_00832</name>
</gene>
<dbReference type="RefSeq" id="WP_143897570.1">
    <property type="nucleotide sequence ID" value="NZ_CP083911.1"/>
</dbReference>
<evidence type="ECO:0008006" key="3">
    <source>
        <dbReference type="Google" id="ProtNLM"/>
    </source>
</evidence>
<dbReference type="Proteomes" id="UP000317763">
    <property type="component" value="Unassembled WGS sequence"/>
</dbReference>
<comment type="caution">
    <text evidence="1">The sequence shown here is derived from an EMBL/GenBank/DDBJ whole genome shotgun (WGS) entry which is preliminary data.</text>
</comment>